<dbReference type="EMBL" id="KK100540">
    <property type="protein sequence ID" value="KIZ05213.1"/>
    <property type="molecule type" value="Genomic_DNA"/>
</dbReference>
<organism evidence="2 3">
    <name type="scientific">Monoraphidium neglectum</name>
    <dbReference type="NCBI Taxonomy" id="145388"/>
    <lineage>
        <taxon>Eukaryota</taxon>
        <taxon>Viridiplantae</taxon>
        <taxon>Chlorophyta</taxon>
        <taxon>core chlorophytes</taxon>
        <taxon>Chlorophyceae</taxon>
        <taxon>CS clade</taxon>
        <taxon>Sphaeropleales</taxon>
        <taxon>Selenastraceae</taxon>
        <taxon>Monoraphidium</taxon>
    </lineage>
</organism>
<proteinExistence type="predicted"/>
<evidence type="ECO:0000256" key="1">
    <source>
        <dbReference type="SAM" id="MobiDB-lite"/>
    </source>
</evidence>
<reference evidence="2 3" key="1">
    <citation type="journal article" date="2013" name="BMC Genomics">
        <title>Reconstruction of the lipid metabolism for the microalga Monoraphidium neglectum from its genome sequence reveals characteristics suitable for biofuel production.</title>
        <authorList>
            <person name="Bogen C."/>
            <person name="Al-Dilaimi A."/>
            <person name="Albersmeier A."/>
            <person name="Wichmann J."/>
            <person name="Grundmann M."/>
            <person name="Rupp O."/>
            <person name="Lauersen K.J."/>
            <person name="Blifernez-Klassen O."/>
            <person name="Kalinowski J."/>
            <person name="Goesmann A."/>
            <person name="Mussgnug J.H."/>
            <person name="Kruse O."/>
        </authorList>
    </citation>
    <scope>NUCLEOTIDE SEQUENCE [LARGE SCALE GENOMIC DNA]</scope>
    <source>
        <strain evidence="2 3">SAG 48.87</strain>
    </source>
</reference>
<gene>
    <name evidence="2" type="ORF">MNEG_2752</name>
</gene>
<evidence type="ECO:0000313" key="3">
    <source>
        <dbReference type="Proteomes" id="UP000054498"/>
    </source>
</evidence>
<dbReference type="KEGG" id="mng:MNEG_2752"/>
<protein>
    <submittedName>
        <fullName evidence="2">Uncharacterized protein</fullName>
    </submittedName>
</protein>
<feature type="compositionally biased region" description="Basic and acidic residues" evidence="1">
    <location>
        <begin position="188"/>
        <end position="197"/>
    </location>
</feature>
<sequence length="212" mass="23148">MPLQELAQLLLDDARQAAASPQQVPESPWPAYLYVPTYETYTSWVLGRLAPPSAAPVRKWVTQPWRLVQDPKAPPLHITPARSSQLQHAVLSSLSDVTRTPLDRCQALLACTVSVSFGVRTNLDLDGGETLVALRSAFGRIVGGFAPSRIGVRLLSPTQAVLEAGAAHLVVLDFGQPRGHHRRALGQRERELVELPEKQPQQFSPSSKDEAA</sequence>
<dbReference type="AlphaFoldDB" id="A0A0D2K482"/>
<dbReference type="GeneID" id="25735630"/>
<name>A0A0D2K482_9CHLO</name>
<feature type="region of interest" description="Disordered" evidence="1">
    <location>
        <begin position="188"/>
        <end position="212"/>
    </location>
</feature>
<dbReference type="RefSeq" id="XP_013904232.1">
    <property type="nucleotide sequence ID" value="XM_014048778.1"/>
</dbReference>
<keyword evidence="3" id="KW-1185">Reference proteome</keyword>
<dbReference type="OrthoDB" id="10624074at2759"/>
<evidence type="ECO:0000313" key="2">
    <source>
        <dbReference type="EMBL" id="KIZ05213.1"/>
    </source>
</evidence>
<dbReference type="Proteomes" id="UP000054498">
    <property type="component" value="Unassembled WGS sequence"/>
</dbReference>
<accession>A0A0D2K482</accession>